<gene>
    <name evidence="1" type="ORF">ENM88_07635</name>
</gene>
<organism evidence="1">
    <name type="scientific">Thermofilum pendens</name>
    <dbReference type="NCBI Taxonomy" id="2269"/>
    <lineage>
        <taxon>Archaea</taxon>
        <taxon>Thermoproteota</taxon>
        <taxon>Thermoprotei</taxon>
        <taxon>Thermofilales</taxon>
        <taxon>Thermofilaceae</taxon>
        <taxon>Thermofilum</taxon>
    </lineage>
</organism>
<comment type="caution">
    <text evidence="1">The sequence shown here is derived from an EMBL/GenBank/DDBJ whole genome shotgun (WGS) entry which is preliminary data.</text>
</comment>
<name>A0A7J3X8U5_THEPE</name>
<protein>
    <submittedName>
        <fullName evidence="1">Uncharacterized protein</fullName>
    </submittedName>
</protein>
<dbReference type="EMBL" id="DRZM01000214">
    <property type="protein sequence ID" value="HHP05594.1"/>
    <property type="molecule type" value="Genomic_DNA"/>
</dbReference>
<dbReference type="AlphaFoldDB" id="A0A7J3X8U5"/>
<evidence type="ECO:0000313" key="1">
    <source>
        <dbReference type="EMBL" id="HHP05594.1"/>
    </source>
</evidence>
<accession>A0A7J3X8U5</accession>
<proteinExistence type="predicted"/>
<sequence length="762" mass="81452">MPEPIVAHVVGTVALLGAAVLVVAAITAAYQLYYMQTLNLMLAEVAESCARELVELVSVHTLGGSGVTYMALTVPSSLAGQPYNLSIVSRGDNVIEVRAQLQLYRQVRVVVTPNFGRGPVYAVPGTVRLGDLELSNYILIPTPQGWRAMLVAVNQGDAVLVGFATQLGPLERPGSPSFKLVGWAQQVSGLAGSERLFTFAVWNRGSAGRALVKVLNETGATLGSVELTVGSGEVVRGAIPLKLPGAPGAYIWMVECWNLVNGTLDDAQSLSVEVLRLSAVFAESISGLPNSEVPFEVVLINEDGTDWTAHVQFVDREASCAATVPAGGNSTCTLLIKLPSNPGQYTWKLRVEVPETGYKEDYDVYIHVKRLDAALRIAELNRSVVGAVDQWVRLVVVVNNTWSSDVNASLLVVDSSGATVAAWSGVVGASSTLPIDLAARLPSLKGEYTWYVRAYRQDSGEPEDEELVRVEARDVVLVRTAFYVEGFDSPPSGWHPRGGEWLVTSGGWSGGALQGRDDDNGPGGSLGKGGRRYVSAYYWAQNIWNYVDPVSGFSAVAKLYFGSGDSNVYRGFALLDSGLSKLYEVSVFRLGQSASLFLWKLEGGWGVLAKSSEVGCREGWYTLYVSFSLSSTANLVGELYDSSGRQLASVSWSTSASFEPVHLALMVDEKVGVFDELVVASGDARYVVVKGLPQGWRAELYLGGSLVASATADSSGTAWLLTAHYPVLRGATLVLKDSGGGQALSRAFELIVGGDVFEFTSR</sequence>
<reference evidence="1" key="1">
    <citation type="journal article" date="2020" name="mSystems">
        <title>Genome- and Community-Level Interaction Insights into Carbon Utilization and Element Cycling Functions of Hydrothermarchaeota in Hydrothermal Sediment.</title>
        <authorList>
            <person name="Zhou Z."/>
            <person name="Liu Y."/>
            <person name="Xu W."/>
            <person name="Pan J."/>
            <person name="Luo Z.H."/>
            <person name="Li M."/>
        </authorList>
    </citation>
    <scope>NUCLEOTIDE SEQUENCE [LARGE SCALE GENOMIC DNA]</scope>
    <source>
        <strain evidence="1">SpSt-1125</strain>
    </source>
</reference>